<organism evidence="1">
    <name type="scientific">Panicum hallii</name>
    <dbReference type="NCBI Taxonomy" id="206008"/>
    <lineage>
        <taxon>Eukaryota</taxon>
        <taxon>Viridiplantae</taxon>
        <taxon>Streptophyta</taxon>
        <taxon>Embryophyta</taxon>
        <taxon>Tracheophyta</taxon>
        <taxon>Spermatophyta</taxon>
        <taxon>Magnoliopsida</taxon>
        <taxon>Liliopsida</taxon>
        <taxon>Poales</taxon>
        <taxon>Poaceae</taxon>
        <taxon>PACMAD clade</taxon>
        <taxon>Panicoideae</taxon>
        <taxon>Panicodae</taxon>
        <taxon>Paniceae</taxon>
        <taxon>Panicinae</taxon>
        <taxon>Panicum</taxon>
        <taxon>Panicum sect. Panicum</taxon>
    </lineage>
</organism>
<reference evidence="1" key="1">
    <citation type="submission" date="2018-04" db="EMBL/GenBank/DDBJ databases">
        <title>WGS assembly of Panicum hallii.</title>
        <authorList>
            <person name="Lovell J."/>
            <person name="Jenkins J."/>
            <person name="Lowry D."/>
            <person name="Mamidi S."/>
            <person name="Sreedasyam A."/>
            <person name="Weng X."/>
            <person name="Barry K."/>
            <person name="Bonette J."/>
            <person name="Campitelli B."/>
            <person name="Daum C."/>
            <person name="Gordon S."/>
            <person name="Gould B."/>
            <person name="Lipzen A."/>
            <person name="Macqueen A."/>
            <person name="Palacio-Mejia J."/>
            <person name="Plott C."/>
            <person name="Shakirov E."/>
            <person name="Shu S."/>
            <person name="Yoshinaga Y."/>
            <person name="Zane M."/>
            <person name="Rokhsar D."/>
            <person name="Grimwood J."/>
            <person name="Schmutz J."/>
            <person name="Juenger T."/>
        </authorList>
    </citation>
    <scope>NUCLEOTIDE SEQUENCE [LARGE SCALE GENOMIC DNA]</scope>
    <source>
        <strain evidence="1">FIL2</strain>
    </source>
</reference>
<protein>
    <submittedName>
        <fullName evidence="1">Uncharacterized protein</fullName>
    </submittedName>
</protein>
<dbReference type="EMBL" id="CM008053">
    <property type="protein sequence ID" value="PVH34170.1"/>
    <property type="molecule type" value="Genomic_DNA"/>
</dbReference>
<dbReference type="Proteomes" id="UP000243499">
    <property type="component" value="Chromosome 8"/>
</dbReference>
<dbReference type="Gramene" id="PVH34170">
    <property type="protein sequence ID" value="PVH34170"/>
    <property type="gene ID" value="PAHAL_8G162500"/>
</dbReference>
<gene>
    <name evidence="1" type="ORF">PAHAL_8G162500</name>
</gene>
<sequence>MRDPDRNFGFKVTEYMTKKAESARLHHVRQCGTQELKFEVSPKDRARHGMRRQTPVKECILKKETIASTWQYEIYGFRLVGSFTETANPVIYIPDPRSSRVKRGRRQSRRIRNDMDESELRPRIQCCSACNQIGHTYKRCPINDAGPSYSIRPRYKKYNKNGPGA</sequence>
<evidence type="ECO:0000313" key="1">
    <source>
        <dbReference type="EMBL" id="PVH34170.1"/>
    </source>
</evidence>
<name>A0A2T8I930_9POAL</name>
<accession>A0A2T8I930</accession>
<dbReference type="AlphaFoldDB" id="A0A2T8I930"/>
<proteinExistence type="predicted"/>